<dbReference type="AlphaFoldDB" id="A0A328AB88"/>
<keyword evidence="3" id="KW-1185">Reference proteome</keyword>
<dbReference type="RefSeq" id="WP_111530407.1">
    <property type="nucleotide sequence ID" value="NZ_JBHRSG010000003.1"/>
</dbReference>
<dbReference type="Proteomes" id="UP000249254">
    <property type="component" value="Unassembled WGS sequence"/>
</dbReference>
<name>A0A328AB88_9CAUL</name>
<feature type="signal peptide" evidence="1">
    <location>
        <begin position="1"/>
        <end position="22"/>
    </location>
</feature>
<keyword evidence="1" id="KW-0732">Signal</keyword>
<proteinExistence type="predicted"/>
<sequence length="138" mass="14943">MKHAFIAFSALAAMAIAAPAEAFNIKNNTAFTICAQSHTGDYKELVGPGETSRGWNTGKTLQVTLVPYDVSVCVNDNGMCFIECNDDVRTVVTVPPHAQVSVNHAWFQPGNVGDNNRAGQTTMFMVVEAPANYDYNLQ</sequence>
<evidence type="ECO:0000313" key="3">
    <source>
        <dbReference type="Proteomes" id="UP000249254"/>
    </source>
</evidence>
<organism evidence="2 3">
    <name type="scientific">Phenylobacterium soli</name>
    <dbReference type="NCBI Taxonomy" id="2170551"/>
    <lineage>
        <taxon>Bacteria</taxon>
        <taxon>Pseudomonadati</taxon>
        <taxon>Pseudomonadota</taxon>
        <taxon>Alphaproteobacteria</taxon>
        <taxon>Caulobacterales</taxon>
        <taxon>Caulobacteraceae</taxon>
        <taxon>Phenylobacterium</taxon>
    </lineage>
</organism>
<evidence type="ECO:0000313" key="2">
    <source>
        <dbReference type="EMBL" id="RAK51845.1"/>
    </source>
</evidence>
<gene>
    <name evidence="2" type="ORF">DJ017_18695</name>
</gene>
<feature type="chain" id="PRO_5016415343" evidence="1">
    <location>
        <begin position="23"/>
        <end position="138"/>
    </location>
</feature>
<evidence type="ECO:0000256" key="1">
    <source>
        <dbReference type="SAM" id="SignalP"/>
    </source>
</evidence>
<comment type="caution">
    <text evidence="2">The sequence shown here is derived from an EMBL/GenBank/DDBJ whole genome shotgun (WGS) entry which is preliminary data.</text>
</comment>
<protein>
    <submittedName>
        <fullName evidence="2">Uncharacterized protein</fullName>
    </submittedName>
</protein>
<reference evidence="3" key="1">
    <citation type="submission" date="2018-05" db="EMBL/GenBank/DDBJ databases">
        <authorList>
            <person name="Li X."/>
        </authorList>
    </citation>
    <scope>NUCLEOTIDE SEQUENCE [LARGE SCALE GENOMIC DNA]</scope>
    <source>
        <strain evidence="3">LX32</strain>
    </source>
</reference>
<accession>A0A328AB88</accession>
<dbReference type="EMBL" id="QFYQ01000002">
    <property type="protein sequence ID" value="RAK51845.1"/>
    <property type="molecule type" value="Genomic_DNA"/>
</dbReference>